<evidence type="ECO:0000313" key="8">
    <source>
        <dbReference type="Proteomes" id="UP000235672"/>
    </source>
</evidence>
<dbReference type="Gene3D" id="3.40.30.10">
    <property type="entry name" value="Glutaredoxin"/>
    <property type="match status" value="1"/>
</dbReference>
<dbReference type="AlphaFoldDB" id="A0A2J6PY30"/>
<dbReference type="PIRSF" id="PIRSF000077">
    <property type="entry name" value="Thioredoxin"/>
    <property type="match status" value="1"/>
</dbReference>
<accession>A0A2J6PY30</accession>
<comment type="similarity">
    <text evidence="1 3">Belongs to the thioredoxin family.</text>
</comment>
<evidence type="ECO:0000256" key="4">
    <source>
        <dbReference type="PIRSR" id="PIRSR000077-1"/>
    </source>
</evidence>
<name>A0A2J6PY30_9HELO</name>
<evidence type="ECO:0000256" key="1">
    <source>
        <dbReference type="ARBA" id="ARBA00008987"/>
    </source>
</evidence>
<dbReference type="OrthoDB" id="10263751at2759"/>
<dbReference type="PANTHER" id="PTHR46115">
    <property type="entry name" value="THIOREDOXIN-LIKE PROTEIN 1"/>
    <property type="match status" value="1"/>
</dbReference>
<dbReference type="Proteomes" id="UP000235672">
    <property type="component" value="Unassembled WGS sequence"/>
</dbReference>
<dbReference type="FunFam" id="3.40.30.10:FF:000245">
    <property type="entry name" value="Thioredoxin"/>
    <property type="match status" value="1"/>
</dbReference>
<dbReference type="EMBL" id="KZ613491">
    <property type="protein sequence ID" value="PMD18935.1"/>
    <property type="molecule type" value="Genomic_DNA"/>
</dbReference>
<keyword evidence="8" id="KW-1185">Reference proteome</keyword>
<feature type="active site" description="Nucleophile" evidence="4">
    <location>
        <position position="34"/>
    </location>
</feature>
<feature type="site" description="Contributes to redox potential value" evidence="4">
    <location>
        <position position="33"/>
    </location>
</feature>
<feature type="site" description="Deprotonates C-terminal active site Cys" evidence="4">
    <location>
        <position position="25"/>
    </location>
</feature>
<gene>
    <name evidence="7" type="ORF">NA56DRAFT_647412</name>
</gene>
<proteinExistence type="inferred from homology"/>
<evidence type="ECO:0000256" key="2">
    <source>
        <dbReference type="ARBA" id="ARBA00023157"/>
    </source>
</evidence>
<dbReference type="STRING" id="1745343.A0A2J6PY30"/>
<feature type="site" description="Contributes to redox potential value" evidence="4">
    <location>
        <position position="32"/>
    </location>
</feature>
<dbReference type="GO" id="GO:0015035">
    <property type="term" value="F:protein-disulfide reductase activity"/>
    <property type="evidence" value="ECO:0007669"/>
    <property type="project" value="InterPro"/>
</dbReference>
<reference evidence="7 8" key="1">
    <citation type="submission" date="2016-05" db="EMBL/GenBank/DDBJ databases">
        <title>A degradative enzymes factory behind the ericoid mycorrhizal symbiosis.</title>
        <authorList>
            <consortium name="DOE Joint Genome Institute"/>
            <person name="Martino E."/>
            <person name="Morin E."/>
            <person name="Grelet G."/>
            <person name="Kuo A."/>
            <person name="Kohler A."/>
            <person name="Daghino S."/>
            <person name="Barry K."/>
            <person name="Choi C."/>
            <person name="Cichocki N."/>
            <person name="Clum A."/>
            <person name="Copeland A."/>
            <person name="Hainaut M."/>
            <person name="Haridas S."/>
            <person name="Labutti K."/>
            <person name="Lindquist E."/>
            <person name="Lipzen A."/>
            <person name="Khouja H.-R."/>
            <person name="Murat C."/>
            <person name="Ohm R."/>
            <person name="Olson A."/>
            <person name="Spatafora J."/>
            <person name="Veneault-Fourrey C."/>
            <person name="Henrissat B."/>
            <person name="Grigoriev I."/>
            <person name="Martin F."/>
            <person name="Perotto S."/>
        </authorList>
    </citation>
    <scope>NUCLEOTIDE SEQUENCE [LARGE SCALE GENOMIC DNA]</scope>
    <source>
        <strain evidence="7 8">UAMH 7357</strain>
    </source>
</reference>
<evidence type="ECO:0000313" key="7">
    <source>
        <dbReference type="EMBL" id="PMD18935.1"/>
    </source>
</evidence>
<dbReference type="Pfam" id="PF00085">
    <property type="entry name" value="Thioredoxin"/>
    <property type="match status" value="1"/>
</dbReference>
<dbReference type="CDD" id="cd02947">
    <property type="entry name" value="TRX_family"/>
    <property type="match status" value="1"/>
</dbReference>
<dbReference type="InterPro" id="IPR013766">
    <property type="entry name" value="Thioredoxin_domain"/>
</dbReference>
<organism evidence="7 8">
    <name type="scientific">Hyaloscypha hepaticicola</name>
    <dbReference type="NCBI Taxonomy" id="2082293"/>
    <lineage>
        <taxon>Eukaryota</taxon>
        <taxon>Fungi</taxon>
        <taxon>Dikarya</taxon>
        <taxon>Ascomycota</taxon>
        <taxon>Pezizomycotina</taxon>
        <taxon>Leotiomycetes</taxon>
        <taxon>Helotiales</taxon>
        <taxon>Hyaloscyphaceae</taxon>
        <taxon>Hyaloscypha</taxon>
    </lineage>
</organism>
<dbReference type="SUPFAM" id="SSF52833">
    <property type="entry name" value="Thioredoxin-like"/>
    <property type="match status" value="1"/>
</dbReference>
<feature type="disulfide bond" description="Redox-active" evidence="5">
    <location>
        <begin position="31"/>
        <end position="34"/>
    </location>
</feature>
<keyword evidence="5" id="KW-0676">Redox-active center</keyword>
<feature type="domain" description="Thioredoxin" evidence="6">
    <location>
        <begin position="1"/>
        <end position="105"/>
    </location>
</feature>
<feature type="active site" description="Nucleophile" evidence="4">
    <location>
        <position position="31"/>
    </location>
</feature>
<keyword evidence="2 5" id="KW-1015">Disulfide bond</keyword>
<dbReference type="InterPro" id="IPR005746">
    <property type="entry name" value="Thioredoxin"/>
</dbReference>
<evidence type="ECO:0000259" key="6">
    <source>
        <dbReference type="PROSITE" id="PS51352"/>
    </source>
</evidence>
<sequence length="108" mass="11907">MGVHNVSNKAEFQEALKQNKIVVLDAFATWCGPCKVIAPQVVKFSDDFPNAHFIKLDVDDVPEVAQELGIRAMPTFLIFKNEEKIQEIVGANPKALLAAIESAVKVEE</sequence>
<evidence type="ECO:0000256" key="5">
    <source>
        <dbReference type="PIRSR" id="PIRSR000077-4"/>
    </source>
</evidence>
<dbReference type="PRINTS" id="PR00421">
    <property type="entry name" value="THIOREDOXIN"/>
</dbReference>
<evidence type="ECO:0000256" key="3">
    <source>
        <dbReference type="PIRNR" id="PIRNR000077"/>
    </source>
</evidence>
<protein>
    <recommendedName>
        <fullName evidence="3">Thioredoxin</fullName>
    </recommendedName>
</protein>
<dbReference type="InterPro" id="IPR036249">
    <property type="entry name" value="Thioredoxin-like_sf"/>
</dbReference>
<dbReference type="PROSITE" id="PS51352">
    <property type="entry name" value="THIOREDOXIN_2"/>
    <property type="match status" value="1"/>
</dbReference>